<evidence type="ECO:0000256" key="8">
    <source>
        <dbReference type="PROSITE-ProRule" id="PRU00175"/>
    </source>
</evidence>
<dbReference type="SUPFAM" id="SSF57850">
    <property type="entry name" value="RING/U-box"/>
    <property type="match status" value="1"/>
</dbReference>
<dbReference type="PROSITE" id="PS50089">
    <property type="entry name" value="ZF_RING_2"/>
    <property type="match status" value="1"/>
</dbReference>
<evidence type="ECO:0000256" key="7">
    <source>
        <dbReference type="ARBA" id="ARBA00022833"/>
    </source>
</evidence>
<keyword evidence="4" id="KW-0479">Metal-binding</keyword>
<dbReference type="RefSeq" id="XP_023177704.1">
    <property type="nucleotide sequence ID" value="XM_023321936.2"/>
</dbReference>
<proteinExistence type="predicted"/>
<reference evidence="12" key="1">
    <citation type="submission" date="2025-08" db="UniProtKB">
        <authorList>
            <consortium name="RefSeq"/>
        </authorList>
    </citation>
    <scope>IDENTIFICATION</scope>
    <source>
        <strain evidence="12">15085-1641.00</strain>
        <tissue evidence="12">Whole body</tissue>
    </source>
</reference>
<evidence type="ECO:0000256" key="1">
    <source>
        <dbReference type="ARBA" id="ARBA00000900"/>
    </source>
</evidence>
<evidence type="ECO:0000256" key="9">
    <source>
        <dbReference type="SAM" id="MobiDB-lite"/>
    </source>
</evidence>
<dbReference type="Proteomes" id="UP000504633">
    <property type="component" value="Unplaced"/>
</dbReference>
<dbReference type="AlphaFoldDB" id="A0A6J1M8T3"/>
<keyword evidence="11" id="KW-1185">Reference proteome</keyword>
<dbReference type="GO" id="GO:0061630">
    <property type="term" value="F:ubiquitin protein ligase activity"/>
    <property type="evidence" value="ECO:0007669"/>
    <property type="project" value="UniProtKB-EC"/>
</dbReference>
<evidence type="ECO:0000256" key="2">
    <source>
        <dbReference type="ARBA" id="ARBA00012483"/>
    </source>
</evidence>
<accession>A0A6J1M8T3</accession>
<dbReference type="GeneID" id="111604067"/>
<dbReference type="Pfam" id="PF13639">
    <property type="entry name" value="zf-RING_2"/>
    <property type="match status" value="1"/>
</dbReference>
<dbReference type="OMA" id="FHEECLD"/>
<dbReference type="Gene3D" id="3.30.40.10">
    <property type="entry name" value="Zinc/RING finger domain, C3HC4 (zinc finger)"/>
    <property type="match status" value="1"/>
</dbReference>
<dbReference type="EC" id="2.3.2.27" evidence="2"/>
<gene>
    <name evidence="12" type="primary">LOC111604067</name>
</gene>
<evidence type="ECO:0000313" key="11">
    <source>
        <dbReference type="Proteomes" id="UP000504633"/>
    </source>
</evidence>
<evidence type="ECO:0000313" key="12">
    <source>
        <dbReference type="RefSeq" id="XP_023177704.1"/>
    </source>
</evidence>
<keyword evidence="3" id="KW-0808">Transferase</keyword>
<evidence type="ECO:0000256" key="6">
    <source>
        <dbReference type="ARBA" id="ARBA00022786"/>
    </source>
</evidence>
<evidence type="ECO:0000256" key="3">
    <source>
        <dbReference type="ARBA" id="ARBA00022679"/>
    </source>
</evidence>
<evidence type="ECO:0000256" key="4">
    <source>
        <dbReference type="ARBA" id="ARBA00022723"/>
    </source>
</evidence>
<feature type="compositionally biased region" description="Low complexity" evidence="9">
    <location>
        <begin position="80"/>
        <end position="101"/>
    </location>
</feature>
<dbReference type="InterPro" id="IPR001841">
    <property type="entry name" value="Znf_RING"/>
</dbReference>
<keyword evidence="5 8" id="KW-0863">Zinc-finger</keyword>
<sequence length="151" mass="17088">MSASSSNSSSSSRRSSNVSCTICSERYKAADKIYGGSCGHVFHWQCLQRWWEESNSCPVCRSSGQEFFQLYLSFEDSEQSHSQIQSRSQNQSQSQNSGAGQRNAQDDLTQDFQNLLYESDLFREEIEFLNTQISFLMVKLALSSDSNSDSE</sequence>
<organism evidence="11 12">
    <name type="scientific">Drosophila hydei</name>
    <name type="common">Fruit fly</name>
    <dbReference type="NCBI Taxonomy" id="7224"/>
    <lineage>
        <taxon>Eukaryota</taxon>
        <taxon>Metazoa</taxon>
        <taxon>Ecdysozoa</taxon>
        <taxon>Arthropoda</taxon>
        <taxon>Hexapoda</taxon>
        <taxon>Insecta</taxon>
        <taxon>Pterygota</taxon>
        <taxon>Neoptera</taxon>
        <taxon>Endopterygota</taxon>
        <taxon>Diptera</taxon>
        <taxon>Brachycera</taxon>
        <taxon>Muscomorpha</taxon>
        <taxon>Ephydroidea</taxon>
        <taxon>Drosophilidae</taxon>
        <taxon>Drosophila</taxon>
    </lineage>
</organism>
<name>A0A6J1M8T3_DROHY</name>
<dbReference type="OrthoDB" id="8062037at2759"/>
<protein>
    <recommendedName>
        <fullName evidence="2">RING-type E3 ubiquitin transferase</fullName>
        <ecNumber evidence="2">2.3.2.27</ecNumber>
    </recommendedName>
</protein>
<dbReference type="GO" id="GO:0008270">
    <property type="term" value="F:zinc ion binding"/>
    <property type="evidence" value="ECO:0007669"/>
    <property type="project" value="UniProtKB-KW"/>
</dbReference>
<evidence type="ECO:0000259" key="10">
    <source>
        <dbReference type="PROSITE" id="PS50089"/>
    </source>
</evidence>
<dbReference type="PANTHER" id="PTHR22937:SF65">
    <property type="entry name" value="E3 UBIQUITIN-PROTEIN LIGASE ARK2C"/>
    <property type="match status" value="1"/>
</dbReference>
<dbReference type="InterPro" id="IPR013083">
    <property type="entry name" value="Znf_RING/FYVE/PHD"/>
</dbReference>
<dbReference type="SMART" id="SM00184">
    <property type="entry name" value="RING"/>
    <property type="match status" value="1"/>
</dbReference>
<dbReference type="KEGG" id="dhe:111604067"/>
<feature type="domain" description="RING-type" evidence="10">
    <location>
        <begin position="20"/>
        <end position="61"/>
    </location>
</feature>
<comment type="catalytic activity">
    <reaction evidence="1">
        <text>S-ubiquitinyl-[E2 ubiquitin-conjugating enzyme]-L-cysteine + [acceptor protein]-L-lysine = [E2 ubiquitin-conjugating enzyme]-L-cysteine + N(6)-ubiquitinyl-[acceptor protein]-L-lysine.</text>
        <dbReference type="EC" id="2.3.2.27"/>
    </reaction>
</comment>
<keyword evidence="7" id="KW-0862">Zinc</keyword>
<feature type="region of interest" description="Disordered" evidence="9">
    <location>
        <begin position="79"/>
        <end position="104"/>
    </location>
</feature>
<evidence type="ECO:0000256" key="5">
    <source>
        <dbReference type="ARBA" id="ARBA00022771"/>
    </source>
</evidence>
<keyword evidence="6" id="KW-0833">Ubl conjugation pathway</keyword>
<dbReference type="InterPro" id="IPR045191">
    <property type="entry name" value="MBR1/2-like"/>
</dbReference>
<dbReference type="PANTHER" id="PTHR22937">
    <property type="entry name" value="E3 UBIQUITIN-PROTEIN LIGASE RNF165"/>
    <property type="match status" value="1"/>
</dbReference>